<name>A0A6L2PYZ2_COPFO</name>
<dbReference type="Gene3D" id="1.20.1070.10">
    <property type="entry name" value="Rhodopsin 7-helix transmembrane proteins"/>
    <property type="match status" value="1"/>
</dbReference>
<keyword evidence="14" id="KW-1185">Reference proteome</keyword>
<evidence type="ECO:0000313" key="14">
    <source>
        <dbReference type="Proteomes" id="UP000502823"/>
    </source>
</evidence>
<keyword evidence="3" id="KW-0433">Leucine-rich repeat</keyword>
<accession>A0A6L2PYZ2</accession>
<keyword evidence="6 11" id="KW-1133">Transmembrane helix</keyword>
<dbReference type="InterPro" id="IPR032675">
    <property type="entry name" value="LRR_dom_sf"/>
</dbReference>
<evidence type="ECO:0000313" key="13">
    <source>
        <dbReference type="EMBL" id="GFG34947.1"/>
    </source>
</evidence>
<dbReference type="PROSITE" id="PS51450">
    <property type="entry name" value="LRR"/>
    <property type="match status" value="2"/>
</dbReference>
<keyword evidence="4 11" id="KW-0812">Transmembrane</keyword>
<dbReference type="InterPro" id="IPR017452">
    <property type="entry name" value="GPCR_Rhodpsn_7TM"/>
</dbReference>
<dbReference type="PROSITE" id="PS50262">
    <property type="entry name" value="G_PROTEIN_RECEP_F1_2"/>
    <property type="match status" value="1"/>
</dbReference>
<comment type="subcellular location">
    <subcellularLocation>
        <location evidence="1">Membrane</location>
        <topology evidence="1">Multi-pass membrane protein</topology>
    </subcellularLocation>
</comment>
<dbReference type="InterPro" id="IPR000276">
    <property type="entry name" value="GPCR_Rhodpsn"/>
</dbReference>
<dbReference type="AlphaFoldDB" id="A0A6L2PYZ2"/>
<dbReference type="SMART" id="SM00369">
    <property type="entry name" value="LRR_TYP"/>
    <property type="match status" value="6"/>
</dbReference>
<protein>
    <recommendedName>
        <fullName evidence="12">G-protein coupled receptors family 1 profile domain-containing protein</fullName>
    </recommendedName>
</protein>
<evidence type="ECO:0000256" key="5">
    <source>
        <dbReference type="ARBA" id="ARBA00022737"/>
    </source>
</evidence>
<keyword evidence="5" id="KW-0677">Repeat</keyword>
<keyword evidence="7" id="KW-0297">G-protein coupled receptor</keyword>
<feature type="transmembrane region" description="Helical" evidence="11">
    <location>
        <begin position="512"/>
        <end position="532"/>
    </location>
</feature>
<gene>
    <name evidence="13" type="ORF">Cfor_10662</name>
</gene>
<dbReference type="SUPFAM" id="SSF81321">
    <property type="entry name" value="Family A G protein-coupled receptor-like"/>
    <property type="match status" value="1"/>
</dbReference>
<evidence type="ECO:0000256" key="10">
    <source>
        <dbReference type="ARBA" id="ARBA00023224"/>
    </source>
</evidence>
<dbReference type="OrthoDB" id="676979at2759"/>
<dbReference type="Pfam" id="PF00001">
    <property type="entry name" value="7tm_1"/>
    <property type="match status" value="1"/>
</dbReference>
<feature type="non-terminal residue" evidence="13">
    <location>
        <position position="1"/>
    </location>
</feature>
<dbReference type="SUPFAM" id="SSF52058">
    <property type="entry name" value="L domain-like"/>
    <property type="match status" value="1"/>
</dbReference>
<evidence type="ECO:0000256" key="6">
    <source>
        <dbReference type="ARBA" id="ARBA00022989"/>
    </source>
</evidence>
<evidence type="ECO:0000256" key="8">
    <source>
        <dbReference type="ARBA" id="ARBA00023136"/>
    </source>
</evidence>
<comment type="similarity">
    <text evidence="2">Belongs to the G-protein coupled receptor 1 family.</text>
</comment>
<feature type="transmembrane region" description="Helical" evidence="11">
    <location>
        <begin position="552"/>
        <end position="572"/>
    </location>
</feature>
<proteinExistence type="inferred from homology"/>
<dbReference type="PRINTS" id="PR00237">
    <property type="entry name" value="GPCRRHODOPSN"/>
</dbReference>
<dbReference type="EMBL" id="BLKM01000512">
    <property type="protein sequence ID" value="GFG34947.1"/>
    <property type="molecule type" value="Genomic_DNA"/>
</dbReference>
<feature type="transmembrane region" description="Helical" evidence="11">
    <location>
        <begin position="26"/>
        <end position="44"/>
    </location>
</feature>
<feature type="transmembrane region" description="Helical" evidence="11">
    <location>
        <begin position="433"/>
        <end position="452"/>
    </location>
</feature>
<dbReference type="Pfam" id="PF13855">
    <property type="entry name" value="LRR_8"/>
    <property type="match status" value="3"/>
</dbReference>
<dbReference type="Gene3D" id="3.80.10.10">
    <property type="entry name" value="Ribonuclease Inhibitor"/>
    <property type="match status" value="3"/>
</dbReference>
<evidence type="ECO:0000256" key="7">
    <source>
        <dbReference type="ARBA" id="ARBA00023040"/>
    </source>
</evidence>
<reference evidence="14" key="1">
    <citation type="submission" date="2020-01" db="EMBL/GenBank/DDBJ databases">
        <title>Draft genome sequence of the Termite Coptotermes fromosanus.</title>
        <authorList>
            <person name="Itakura S."/>
            <person name="Yosikawa Y."/>
            <person name="Umezawa K."/>
        </authorList>
    </citation>
    <scope>NUCLEOTIDE SEQUENCE [LARGE SCALE GENOMIC DNA]</scope>
</reference>
<dbReference type="InterPro" id="IPR001611">
    <property type="entry name" value="Leu-rich_rpt"/>
</dbReference>
<dbReference type="GO" id="GO:0004930">
    <property type="term" value="F:G protein-coupled receptor activity"/>
    <property type="evidence" value="ECO:0007669"/>
    <property type="project" value="UniProtKB-KW"/>
</dbReference>
<evidence type="ECO:0000256" key="4">
    <source>
        <dbReference type="ARBA" id="ARBA00022692"/>
    </source>
</evidence>
<keyword evidence="8 11" id="KW-0472">Membrane</keyword>
<dbReference type="PANTHER" id="PTHR45695:SF9">
    <property type="entry name" value="LEUCOKININ RECEPTOR"/>
    <property type="match status" value="1"/>
</dbReference>
<dbReference type="InParanoid" id="A0A6L2PYZ2"/>
<feature type="transmembrane region" description="Helical" evidence="11">
    <location>
        <begin position="472"/>
        <end position="491"/>
    </location>
</feature>
<evidence type="ECO:0000256" key="2">
    <source>
        <dbReference type="ARBA" id="ARBA00010663"/>
    </source>
</evidence>
<dbReference type="InterPro" id="IPR003591">
    <property type="entry name" value="Leu-rich_rpt_typical-subtyp"/>
</dbReference>
<dbReference type="Proteomes" id="UP000502823">
    <property type="component" value="Unassembled WGS sequence"/>
</dbReference>
<evidence type="ECO:0000256" key="3">
    <source>
        <dbReference type="ARBA" id="ARBA00022614"/>
    </source>
</evidence>
<comment type="caution">
    <text evidence="13">The sequence shown here is derived from an EMBL/GenBank/DDBJ whole genome shotgun (WGS) entry which is preliminary data.</text>
</comment>
<organism evidence="13 14">
    <name type="scientific">Coptotermes formosanus</name>
    <name type="common">Formosan subterranean termite</name>
    <dbReference type="NCBI Taxonomy" id="36987"/>
    <lineage>
        <taxon>Eukaryota</taxon>
        <taxon>Metazoa</taxon>
        <taxon>Ecdysozoa</taxon>
        <taxon>Arthropoda</taxon>
        <taxon>Hexapoda</taxon>
        <taxon>Insecta</taxon>
        <taxon>Pterygota</taxon>
        <taxon>Neoptera</taxon>
        <taxon>Polyneoptera</taxon>
        <taxon>Dictyoptera</taxon>
        <taxon>Blattodea</taxon>
        <taxon>Blattoidea</taxon>
        <taxon>Termitoidae</taxon>
        <taxon>Rhinotermitidae</taxon>
        <taxon>Coptotermes</taxon>
    </lineage>
</organism>
<evidence type="ECO:0000256" key="11">
    <source>
        <dbReference type="SAM" id="Phobius"/>
    </source>
</evidence>
<sequence length="711" mass="81772">HDTGQKLIRVFHFVQACYGTANPVRVAAVFLLLLPAFILWLWLIEEAIRTSIQCPSECWCDPGRRTADCSNASFEDIPRSFHEDIRDLRMDHNNITILKIDAFSSVGLYFLETISVCHTGLTMIEPGAFRGLPKLEQLHLHNNWISRLQPGTFTNLTNLRGLHLANNRIRSLESGLFTDLINLDYISLESNLIQQLEADVFLGLARLRNLWLSENEISYIHPVMFKHMKKLRLICLDNNTKLQVPTDKPFLDVPTLENLFISNCNITTLSARTFQKTNNLTTLYLHGNNLKTFDMTIAKVLPYISVLYLYNNPLQCDCQLLKLWQWCRDHKVKTGIEDDVPRCGGPDQLSGLWWGVLRQAQCKNNEVQFTGDYKSIVHEAVHRNDELEKHWNFLKYGQTSVYAILFLIGTVGNTTLIIIIVCNKRMRTVSYAYILNLAVGDLLSLTMNLPLYQAMVLSQNWVLGEFLCKMAVFLRPLSIGVCGFSITVLSVQRYYATLGSLRLSTRLTTFKIILAVWIIAICCALPSSFSVHVDHNMICTSDNIEYYRMIDLFHLLTFCVIPLCVIAAMYVMTARQLMITARRMQKEAKACKTLAKVVLGLTVVFFVSFVPYHVLWTVILWEIIPFDLEMTYVVFMSSCLLVFNSCFNPVALYCTSVTFRKQFQHYLLGCFRRENARFRNEDESDLPTEQPSYTNNPVRYQRRSTSEMIVF</sequence>
<feature type="transmembrane region" description="Helical" evidence="11">
    <location>
        <begin position="632"/>
        <end position="654"/>
    </location>
</feature>
<evidence type="ECO:0000256" key="9">
    <source>
        <dbReference type="ARBA" id="ARBA00023170"/>
    </source>
</evidence>
<keyword evidence="10" id="KW-0807">Transducer</keyword>
<feature type="transmembrane region" description="Helical" evidence="11">
    <location>
        <begin position="593"/>
        <end position="612"/>
    </location>
</feature>
<dbReference type="PANTHER" id="PTHR45695">
    <property type="entry name" value="LEUCOKININ RECEPTOR-RELATED"/>
    <property type="match status" value="1"/>
</dbReference>
<feature type="transmembrane region" description="Helical" evidence="11">
    <location>
        <begin position="401"/>
        <end position="421"/>
    </location>
</feature>
<evidence type="ECO:0000256" key="1">
    <source>
        <dbReference type="ARBA" id="ARBA00004141"/>
    </source>
</evidence>
<evidence type="ECO:0000259" key="12">
    <source>
        <dbReference type="PROSITE" id="PS50262"/>
    </source>
</evidence>
<keyword evidence="9" id="KW-0675">Receptor</keyword>
<dbReference type="GO" id="GO:0005886">
    <property type="term" value="C:plasma membrane"/>
    <property type="evidence" value="ECO:0007669"/>
    <property type="project" value="TreeGrafter"/>
</dbReference>
<feature type="domain" description="G-protein coupled receptors family 1 profile" evidence="12">
    <location>
        <begin position="412"/>
        <end position="652"/>
    </location>
</feature>